<evidence type="ECO:0000256" key="7">
    <source>
        <dbReference type="ARBA" id="ARBA00022842"/>
    </source>
</evidence>
<dbReference type="InterPro" id="IPR036457">
    <property type="entry name" value="PPM-type-like_dom_sf"/>
</dbReference>
<comment type="catalytic activity">
    <reaction evidence="11">
        <text>O-phospho-L-threonyl-[protein] + H2O = L-threonyl-[protein] + phosphate</text>
        <dbReference type="Rhea" id="RHEA:47004"/>
        <dbReference type="Rhea" id="RHEA-COMP:11060"/>
        <dbReference type="Rhea" id="RHEA-COMP:11605"/>
        <dbReference type="ChEBI" id="CHEBI:15377"/>
        <dbReference type="ChEBI" id="CHEBI:30013"/>
        <dbReference type="ChEBI" id="CHEBI:43474"/>
        <dbReference type="ChEBI" id="CHEBI:61977"/>
        <dbReference type="EC" id="3.1.3.16"/>
    </reaction>
</comment>
<evidence type="ECO:0000313" key="15">
    <source>
        <dbReference type="Proteomes" id="UP000317650"/>
    </source>
</evidence>
<dbReference type="SMART" id="SM00332">
    <property type="entry name" value="PP2Cc"/>
    <property type="match status" value="1"/>
</dbReference>
<evidence type="ECO:0000256" key="4">
    <source>
        <dbReference type="ARBA" id="ARBA00013081"/>
    </source>
</evidence>
<dbReference type="SMART" id="SM00331">
    <property type="entry name" value="PP2C_SIG"/>
    <property type="match status" value="1"/>
</dbReference>
<dbReference type="InterPro" id="IPR000222">
    <property type="entry name" value="PP2C_BS"/>
</dbReference>
<dbReference type="PROSITE" id="PS01032">
    <property type="entry name" value="PPM_1"/>
    <property type="match status" value="1"/>
</dbReference>
<keyword evidence="7" id="KW-0460">Magnesium</keyword>
<keyword evidence="8 12" id="KW-0904">Protein phosphatase</keyword>
<dbReference type="Proteomes" id="UP000317650">
    <property type="component" value="Chromosome 6"/>
</dbReference>
<dbReference type="PROSITE" id="PS51746">
    <property type="entry name" value="PPM_2"/>
    <property type="match status" value="1"/>
</dbReference>
<dbReference type="STRING" id="52838.A0A4S8IP10"/>
<dbReference type="EC" id="3.1.3.16" evidence="4"/>
<protein>
    <recommendedName>
        <fullName evidence="4">protein-serine/threonine phosphatase</fullName>
        <ecNumber evidence="4">3.1.3.16</ecNumber>
    </recommendedName>
</protein>
<sequence>MVDPVEVQCSLSCSFVHRFHVLRGCYSTAVCPSTSPLPPLPSKRPAKLSFEANKRLKECHLDFYSSAGQPIDQQEDVKKSQVPHLRKMRRRPTRLSIPEPCTALGFVDGDEEKHVSEKEWEVEGCGYWLACRRGHRPVMEDGHGIIPNINGDPKQAFFGVFDGHGGRAAVDFVSEKLGKNIISSLAGQDKQEIQPEVAIKAGYLTTDKEFISQGVKSGACASTVVLKDGVLHVANVGDCRVVLSRRGIAKALTSDHHAGREDERVRIESSGGYITCRNGVWRVQDSLAVTRSIGDASMKEWVTSEPETKTIRLTPDCEFLVMASDGLWEKVTDQEAVDVVRKHSESMKHSCKELVELACRRGNRDDITVMVVDLQHFAR</sequence>
<evidence type="ECO:0000256" key="6">
    <source>
        <dbReference type="ARBA" id="ARBA00022801"/>
    </source>
</evidence>
<evidence type="ECO:0000256" key="9">
    <source>
        <dbReference type="ARBA" id="ARBA00023211"/>
    </source>
</evidence>
<evidence type="ECO:0000256" key="10">
    <source>
        <dbReference type="ARBA" id="ARBA00047761"/>
    </source>
</evidence>
<gene>
    <name evidence="14" type="ORF">C4D60_Mb06t13280</name>
</gene>
<dbReference type="EMBL" id="PYDT01000009">
    <property type="protein sequence ID" value="THU49794.1"/>
    <property type="molecule type" value="Genomic_DNA"/>
</dbReference>
<evidence type="ECO:0000313" key="14">
    <source>
        <dbReference type="EMBL" id="THU49794.1"/>
    </source>
</evidence>
<dbReference type="PANTHER" id="PTHR47992">
    <property type="entry name" value="PROTEIN PHOSPHATASE"/>
    <property type="match status" value="1"/>
</dbReference>
<keyword evidence="5" id="KW-0479">Metal-binding</keyword>
<dbReference type="SUPFAM" id="SSF81606">
    <property type="entry name" value="PP2C-like"/>
    <property type="match status" value="1"/>
</dbReference>
<dbReference type="GO" id="GO:0004722">
    <property type="term" value="F:protein serine/threonine phosphatase activity"/>
    <property type="evidence" value="ECO:0007669"/>
    <property type="project" value="UniProtKB-EC"/>
</dbReference>
<evidence type="ECO:0000259" key="13">
    <source>
        <dbReference type="PROSITE" id="PS51746"/>
    </source>
</evidence>
<comment type="cofactor">
    <cofactor evidence="1">
        <name>Mn(2+)</name>
        <dbReference type="ChEBI" id="CHEBI:29035"/>
    </cofactor>
</comment>
<dbReference type="GO" id="GO:0046872">
    <property type="term" value="F:metal ion binding"/>
    <property type="evidence" value="ECO:0007669"/>
    <property type="project" value="UniProtKB-KW"/>
</dbReference>
<reference evidence="14 15" key="1">
    <citation type="journal article" date="2019" name="Nat. Plants">
        <title>Genome sequencing of Musa balbisiana reveals subgenome evolution and function divergence in polyploid bananas.</title>
        <authorList>
            <person name="Yao X."/>
        </authorList>
    </citation>
    <scope>NUCLEOTIDE SEQUENCE [LARGE SCALE GENOMIC DNA]</scope>
    <source>
        <strain evidence="15">cv. DH-PKW</strain>
        <tissue evidence="14">Leaves</tissue>
    </source>
</reference>
<keyword evidence="15" id="KW-1185">Reference proteome</keyword>
<name>A0A4S8IP10_MUSBA</name>
<comment type="similarity">
    <text evidence="3 12">Belongs to the PP2C family.</text>
</comment>
<dbReference type="InterPro" id="IPR001932">
    <property type="entry name" value="PPM-type_phosphatase-like_dom"/>
</dbReference>
<comment type="catalytic activity">
    <reaction evidence="10">
        <text>O-phospho-L-seryl-[protein] + H2O = L-seryl-[protein] + phosphate</text>
        <dbReference type="Rhea" id="RHEA:20629"/>
        <dbReference type="Rhea" id="RHEA-COMP:9863"/>
        <dbReference type="Rhea" id="RHEA-COMP:11604"/>
        <dbReference type="ChEBI" id="CHEBI:15377"/>
        <dbReference type="ChEBI" id="CHEBI:29999"/>
        <dbReference type="ChEBI" id="CHEBI:43474"/>
        <dbReference type="ChEBI" id="CHEBI:83421"/>
        <dbReference type="EC" id="3.1.3.16"/>
    </reaction>
</comment>
<dbReference type="CDD" id="cd00143">
    <property type="entry name" value="PP2Cc"/>
    <property type="match status" value="1"/>
</dbReference>
<organism evidence="14 15">
    <name type="scientific">Musa balbisiana</name>
    <name type="common">Banana</name>
    <dbReference type="NCBI Taxonomy" id="52838"/>
    <lineage>
        <taxon>Eukaryota</taxon>
        <taxon>Viridiplantae</taxon>
        <taxon>Streptophyta</taxon>
        <taxon>Embryophyta</taxon>
        <taxon>Tracheophyta</taxon>
        <taxon>Spermatophyta</taxon>
        <taxon>Magnoliopsida</taxon>
        <taxon>Liliopsida</taxon>
        <taxon>Zingiberales</taxon>
        <taxon>Musaceae</taxon>
        <taxon>Musa</taxon>
    </lineage>
</organism>
<evidence type="ECO:0000256" key="11">
    <source>
        <dbReference type="ARBA" id="ARBA00048336"/>
    </source>
</evidence>
<dbReference type="Pfam" id="PF00481">
    <property type="entry name" value="PP2C"/>
    <property type="match status" value="1"/>
</dbReference>
<evidence type="ECO:0000256" key="2">
    <source>
        <dbReference type="ARBA" id="ARBA00001946"/>
    </source>
</evidence>
<evidence type="ECO:0000256" key="5">
    <source>
        <dbReference type="ARBA" id="ARBA00022723"/>
    </source>
</evidence>
<accession>A0A4S8IP10</accession>
<comment type="cofactor">
    <cofactor evidence="2">
        <name>Mg(2+)</name>
        <dbReference type="ChEBI" id="CHEBI:18420"/>
    </cofactor>
</comment>
<keyword evidence="9" id="KW-0464">Manganese</keyword>
<keyword evidence="6 12" id="KW-0378">Hydrolase</keyword>
<evidence type="ECO:0000256" key="1">
    <source>
        <dbReference type="ARBA" id="ARBA00001936"/>
    </source>
</evidence>
<dbReference type="AlphaFoldDB" id="A0A4S8IP10"/>
<evidence type="ECO:0000256" key="12">
    <source>
        <dbReference type="RuleBase" id="RU003465"/>
    </source>
</evidence>
<proteinExistence type="inferred from homology"/>
<comment type="caution">
    <text evidence="14">The sequence shown here is derived from an EMBL/GenBank/DDBJ whole genome shotgun (WGS) entry which is preliminary data.</text>
</comment>
<dbReference type="Gene3D" id="3.60.40.10">
    <property type="entry name" value="PPM-type phosphatase domain"/>
    <property type="match status" value="1"/>
</dbReference>
<evidence type="ECO:0000256" key="8">
    <source>
        <dbReference type="ARBA" id="ARBA00022912"/>
    </source>
</evidence>
<dbReference type="FunFam" id="3.60.40.10:FF:000079">
    <property type="entry name" value="Probable protein phosphatase 2C 74"/>
    <property type="match status" value="1"/>
</dbReference>
<dbReference type="InterPro" id="IPR015655">
    <property type="entry name" value="PP2C"/>
</dbReference>
<feature type="domain" description="PPM-type phosphatase" evidence="13">
    <location>
        <begin position="126"/>
        <end position="374"/>
    </location>
</feature>
<evidence type="ECO:0000256" key="3">
    <source>
        <dbReference type="ARBA" id="ARBA00006702"/>
    </source>
</evidence>